<evidence type="ECO:0000256" key="1">
    <source>
        <dbReference type="ARBA" id="ARBA00004141"/>
    </source>
</evidence>
<feature type="domain" description="Yip1" evidence="8">
    <location>
        <begin position="98"/>
        <end position="229"/>
    </location>
</feature>
<evidence type="ECO:0000256" key="4">
    <source>
        <dbReference type="ARBA" id="ARBA00022989"/>
    </source>
</evidence>
<organism evidence="9">
    <name type="scientific">Tetraselmis sp. GSL018</name>
    <dbReference type="NCBI Taxonomy" id="582737"/>
    <lineage>
        <taxon>Eukaryota</taxon>
        <taxon>Viridiplantae</taxon>
        <taxon>Chlorophyta</taxon>
        <taxon>core chlorophytes</taxon>
        <taxon>Chlorodendrophyceae</taxon>
        <taxon>Chlorodendrales</taxon>
        <taxon>Chlorodendraceae</taxon>
        <taxon>Tetraselmis</taxon>
    </lineage>
</organism>
<feature type="region of interest" description="Disordered" evidence="7">
    <location>
        <begin position="1"/>
        <end position="38"/>
    </location>
</feature>
<feature type="transmembrane region" description="Helical" evidence="6">
    <location>
        <begin position="102"/>
        <end position="120"/>
    </location>
</feature>
<evidence type="ECO:0000256" key="2">
    <source>
        <dbReference type="ARBA" id="ARBA00010596"/>
    </source>
</evidence>
<feature type="transmembrane region" description="Helical" evidence="6">
    <location>
        <begin position="185"/>
        <end position="207"/>
    </location>
</feature>
<dbReference type="AlphaFoldDB" id="A0A061R986"/>
<dbReference type="GO" id="GO:0000139">
    <property type="term" value="C:Golgi membrane"/>
    <property type="evidence" value="ECO:0007669"/>
    <property type="project" value="UniProtKB-SubCell"/>
</dbReference>
<name>A0A061R986_9CHLO</name>
<proteinExistence type="inferred from homology"/>
<dbReference type="GO" id="GO:0005802">
    <property type="term" value="C:trans-Golgi network"/>
    <property type="evidence" value="ECO:0007669"/>
    <property type="project" value="TreeGrafter"/>
</dbReference>
<feature type="transmembrane region" description="Helical" evidence="6">
    <location>
        <begin position="214"/>
        <end position="231"/>
    </location>
</feature>
<evidence type="ECO:0000259" key="8">
    <source>
        <dbReference type="Pfam" id="PF04893"/>
    </source>
</evidence>
<dbReference type="Pfam" id="PF04893">
    <property type="entry name" value="Yip1"/>
    <property type="match status" value="1"/>
</dbReference>
<feature type="transmembrane region" description="Helical" evidence="6">
    <location>
        <begin position="160"/>
        <end position="179"/>
    </location>
</feature>
<dbReference type="InterPro" id="IPR006977">
    <property type="entry name" value="Yip1_dom"/>
</dbReference>
<evidence type="ECO:0000256" key="7">
    <source>
        <dbReference type="SAM" id="MobiDB-lite"/>
    </source>
</evidence>
<evidence type="ECO:0000256" key="3">
    <source>
        <dbReference type="ARBA" id="ARBA00022692"/>
    </source>
</evidence>
<feature type="transmembrane region" description="Helical" evidence="6">
    <location>
        <begin position="126"/>
        <end position="148"/>
    </location>
</feature>
<gene>
    <name evidence="9" type="ORF">TSPGSL018_8497</name>
</gene>
<evidence type="ECO:0000256" key="6">
    <source>
        <dbReference type="RuleBase" id="RU361264"/>
    </source>
</evidence>
<accession>A0A061R986</accession>
<comment type="subcellular location">
    <subcellularLocation>
        <location evidence="6">Golgi apparatus membrane</location>
        <topology evidence="6">Multi-pass membrane protein</topology>
    </subcellularLocation>
    <subcellularLocation>
        <location evidence="1">Membrane</location>
        <topology evidence="1">Multi-pass membrane protein</topology>
    </subcellularLocation>
</comment>
<keyword evidence="4 6" id="KW-1133">Transmembrane helix</keyword>
<dbReference type="EMBL" id="GBEZ01017845">
    <property type="protein sequence ID" value="JAC68528.1"/>
    <property type="molecule type" value="Transcribed_RNA"/>
</dbReference>
<dbReference type="PANTHER" id="PTHR21236:SF1">
    <property type="entry name" value="PROTEIN YIPF6"/>
    <property type="match status" value="1"/>
</dbReference>
<keyword evidence="5 6" id="KW-0472">Membrane</keyword>
<reference evidence="9" key="1">
    <citation type="submission" date="2014-05" db="EMBL/GenBank/DDBJ databases">
        <title>The transcriptome of the halophilic microalga Tetraselmis sp. GSL018 isolated from the Great Salt Lake, Utah.</title>
        <authorList>
            <person name="Jinkerson R.E."/>
            <person name="D'Adamo S."/>
            <person name="Posewitz M.C."/>
        </authorList>
    </citation>
    <scope>NUCLEOTIDE SEQUENCE</scope>
    <source>
        <strain evidence="9">GSL018</strain>
    </source>
</reference>
<dbReference type="GO" id="GO:0006888">
    <property type="term" value="P:endoplasmic reticulum to Golgi vesicle-mediated transport"/>
    <property type="evidence" value="ECO:0007669"/>
    <property type="project" value="InterPro"/>
</dbReference>
<protein>
    <recommendedName>
        <fullName evidence="6">Protein YIP</fullName>
    </recommendedName>
</protein>
<evidence type="ECO:0000313" key="9">
    <source>
        <dbReference type="EMBL" id="JAC68528.1"/>
    </source>
</evidence>
<keyword evidence="3 6" id="KW-0812">Transmembrane</keyword>
<dbReference type="InterPro" id="IPR045231">
    <property type="entry name" value="Yip1/4-like"/>
</dbReference>
<dbReference type="PANTHER" id="PTHR21236">
    <property type="entry name" value="GOLGI MEMBRANE PROTEIN YIP1"/>
    <property type="match status" value="1"/>
</dbReference>
<comment type="similarity">
    <text evidence="2 6">Belongs to the YIP1 family.</text>
</comment>
<sequence>MDSGAWGNGSEQNFSENVAPVDTQAISPVHERTPQAVSGRMEPARGSVVIEGMGGAHSTLDEPVWQTIKRDLNRVVYNLKVVLFPGYAQWTGKTKSLRDWDLWGPLVFTLVLAICLSQGSPKAGSIFSVVILVIGLGAVVLTLNVILLGGHIQFFQAVSLLGYCLFPLDVVALISILVHNAIARGIMLLLALAWCFWSAIPFVSGSVPERRKALAVYPVLMLYTSVSWLALTKP</sequence>
<evidence type="ECO:0000256" key="5">
    <source>
        <dbReference type="ARBA" id="ARBA00023136"/>
    </source>
</evidence>